<feature type="coiled-coil region" evidence="1">
    <location>
        <begin position="201"/>
        <end position="228"/>
    </location>
</feature>
<dbReference type="RefSeq" id="WP_006504216.1">
    <property type="nucleotide sequence ID" value="NZ_BAGZ01000026.1"/>
</dbReference>
<evidence type="ECO:0000313" key="3">
    <source>
        <dbReference type="EMBL" id="GAB79458.1"/>
    </source>
</evidence>
<dbReference type="Proteomes" id="UP000008495">
    <property type="component" value="Unassembled WGS sequence"/>
</dbReference>
<evidence type="ECO:0000313" key="4">
    <source>
        <dbReference type="Proteomes" id="UP000008495"/>
    </source>
</evidence>
<sequence>MATPLLSAALIVKDEESFLPECLDSLNSLRPLLGEICVYDTGSTDRTVEIAEAAGSRVERGYWNGDFARARNAAIHMCSCKWTLIIDADERVVARVPRLAELLRAAAKTNRGSADALTVLVADLRGGVFEQAWPSQRILRRGRARYEGAVHESVVSTRPGAELQESALPDDAIVLQHLGYETEEARNAKSARNLRLSDELIATLELQKNNHEELIQALVDRARSARSQGLTESALADYERVRGMTSGYKHRTWGMEMMVDLLIDLGQEDRAREVIAQLRSEGVSAASYCDWLEARLLLTRGDLAEGLDIVRRIDRIQAASGTIVPPALLLDARYKACLALELYDEAAVCLIQLMAGQGRIADRSGEMLLALWGSLPREALVQMLIEADRGYLDQVVAHFRTFPGGKEIAQMFEGAHLRS</sequence>
<organism evidence="3 4">
    <name type="scientific">Austwickia chelonae NBRC 105200</name>
    <dbReference type="NCBI Taxonomy" id="1184607"/>
    <lineage>
        <taxon>Bacteria</taxon>
        <taxon>Bacillati</taxon>
        <taxon>Actinomycetota</taxon>
        <taxon>Actinomycetes</taxon>
        <taxon>Micrococcales</taxon>
        <taxon>Dermatophilaceae</taxon>
        <taxon>Austwickia</taxon>
    </lineage>
</organism>
<keyword evidence="1" id="KW-0175">Coiled coil</keyword>
<dbReference type="eggNOG" id="COG0463">
    <property type="taxonomic scope" value="Bacteria"/>
</dbReference>
<dbReference type="AlphaFoldDB" id="K6VB37"/>
<reference evidence="3 4" key="1">
    <citation type="submission" date="2012-08" db="EMBL/GenBank/DDBJ databases">
        <title>Whole genome shotgun sequence of Austwickia chelonae NBRC 105200.</title>
        <authorList>
            <person name="Yoshida I."/>
            <person name="Hosoyama A."/>
            <person name="Tsuchikane K."/>
            <person name="Katsumata H."/>
            <person name="Ando Y."/>
            <person name="Ohji S."/>
            <person name="Hamada M."/>
            <person name="Tamura T."/>
            <person name="Yamazoe A."/>
            <person name="Yamazaki S."/>
            <person name="Fujita N."/>
        </authorList>
    </citation>
    <scope>NUCLEOTIDE SEQUENCE [LARGE SCALE GENOMIC DNA]</scope>
    <source>
        <strain evidence="3 4">NBRC 105200</strain>
    </source>
</reference>
<dbReference type="PANTHER" id="PTHR43630:SF2">
    <property type="entry name" value="GLYCOSYLTRANSFERASE"/>
    <property type="match status" value="1"/>
</dbReference>
<dbReference type="InterPro" id="IPR029044">
    <property type="entry name" value="Nucleotide-diphossugar_trans"/>
</dbReference>
<dbReference type="InterPro" id="IPR001173">
    <property type="entry name" value="Glyco_trans_2-like"/>
</dbReference>
<keyword evidence="4" id="KW-1185">Reference proteome</keyword>
<name>K6VB37_9MICO</name>
<feature type="domain" description="Glycosyltransferase 2-like" evidence="2">
    <location>
        <begin position="9"/>
        <end position="107"/>
    </location>
</feature>
<comment type="caution">
    <text evidence="3">The sequence shown here is derived from an EMBL/GenBank/DDBJ whole genome shotgun (WGS) entry which is preliminary data.</text>
</comment>
<dbReference type="STRING" id="100225.SAMN05421595_3121"/>
<dbReference type="SUPFAM" id="SSF53448">
    <property type="entry name" value="Nucleotide-diphospho-sugar transferases"/>
    <property type="match status" value="1"/>
</dbReference>
<dbReference type="PANTHER" id="PTHR43630">
    <property type="entry name" value="POLY-BETA-1,6-N-ACETYL-D-GLUCOSAMINE SYNTHASE"/>
    <property type="match status" value="1"/>
</dbReference>
<dbReference type="EMBL" id="BAGZ01000026">
    <property type="protein sequence ID" value="GAB79458.1"/>
    <property type="molecule type" value="Genomic_DNA"/>
</dbReference>
<gene>
    <name evidence="3" type="ORF">AUCHE_26_00090</name>
</gene>
<dbReference type="Gene3D" id="3.90.550.10">
    <property type="entry name" value="Spore Coat Polysaccharide Biosynthesis Protein SpsA, Chain A"/>
    <property type="match status" value="1"/>
</dbReference>
<accession>K6VB37</accession>
<evidence type="ECO:0000259" key="2">
    <source>
        <dbReference type="Pfam" id="PF00535"/>
    </source>
</evidence>
<dbReference type="Pfam" id="PF00535">
    <property type="entry name" value="Glycos_transf_2"/>
    <property type="match status" value="1"/>
</dbReference>
<protein>
    <recommendedName>
        <fullName evidence="2">Glycosyltransferase 2-like domain-containing protein</fullName>
    </recommendedName>
</protein>
<evidence type="ECO:0000256" key="1">
    <source>
        <dbReference type="SAM" id="Coils"/>
    </source>
</evidence>
<dbReference type="CDD" id="cd02511">
    <property type="entry name" value="Beta4Glucosyltransferase"/>
    <property type="match status" value="1"/>
</dbReference>
<dbReference type="OrthoDB" id="9815923at2"/>
<proteinExistence type="predicted"/>